<reference evidence="2" key="1">
    <citation type="submission" date="2016-10" db="EMBL/GenBank/DDBJ databases">
        <authorList>
            <person name="Varghese N."/>
            <person name="Submissions S."/>
        </authorList>
    </citation>
    <scope>NUCLEOTIDE SEQUENCE [LARGE SCALE GENOMIC DNA]</scope>
    <source>
        <strain evidence="2">DSM 25055</strain>
    </source>
</reference>
<name>A0A1H9CUD5_9EURY</name>
<dbReference type="Proteomes" id="UP000199114">
    <property type="component" value="Unassembled WGS sequence"/>
</dbReference>
<sequence>MDEEIPKELIDDAVASPNNEAVADLSDKTVIYFDQKAWGATWEAANSVGADATTLDTLAKRSADELNFVYPFSIENLVETTSASDLEFKTELFDIMMDLSGNLSIRNYFDVFDHEVRRYICKWHELLPELDTQSFVFGEGLVHVGGDWKIKTEGGMEVPEGLEEEFEKVLRDEEINRRLLQSRALSEEAPGVPNEEKKEYEERYRENVQETEGELDLDSDEDRSLYLADVFGERMMPDLRQYAFELGLHPAEIVATDPYQRSFEAFFQQFPAFYTYATLCFAADARRNNSPDFNDVFDISQLAVAAPYADVVVTEQFFGGMLYKFNIGETFDTEVFTDTEQFIAFLQERLD</sequence>
<dbReference type="AlphaFoldDB" id="A0A1H9CUD5"/>
<accession>A0A1H9CUD5</accession>
<keyword evidence="2" id="KW-1185">Reference proteome</keyword>
<proteinExistence type="predicted"/>
<dbReference type="RefSeq" id="WP_090614523.1">
    <property type="nucleotide sequence ID" value="NZ_FOFD01000001.1"/>
</dbReference>
<dbReference type="EMBL" id="FOFD01000001">
    <property type="protein sequence ID" value="SEQ04188.1"/>
    <property type="molecule type" value="Genomic_DNA"/>
</dbReference>
<gene>
    <name evidence="1" type="ORF">SAMN04489841_1145</name>
</gene>
<dbReference type="OrthoDB" id="271940at2157"/>
<organism evidence="1 2">
    <name type="scientific">Natrinema salaciae</name>
    <dbReference type="NCBI Taxonomy" id="1186196"/>
    <lineage>
        <taxon>Archaea</taxon>
        <taxon>Methanobacteriati</taxon>
        <taxon>Methanobacteriota</taxon>
        <taxon>Stenosarchaea group</taxon>
        <taxon>Halobacteria</taxon>
        <taxon>Halobacteriales</taxon>
        <taxon>Natrialbaceae</taxon>
        <taxon>Natrinema</taxon>
    </lineage>
</organism>
<protein>
    <submittedName>
        <fullName evidence="1">Uncharacterized protein</fullName>
    </submittedName>
</protein>
<evidence type="ECO:0000313" key="1">
    <source>
        <dbReference type="EMBL" id="SEQ04188.1"/>
    </source>
</evidence>
<evidence type="ECO:0000313" key="2">
    <source>
        <dbReference type="Proteomes" id="UP000199114"/>
    </source>
</evidence>